<keyword evidence="2" id="KW-1185">Reference proteome</keyword>
<accession>A0A3P4B6Z8</accession>
<evidence type="ECO:0000313" key="2">
    <source>
        <dbReference type="Proteomes" id="UP000277294"/>
    </source>
</evidence>
<proteinExistence type="predicted"/>
<dbReference type="GO" id="GO:0018796">
    <property type="term" value="F:4,5-dihydroxyphthalate decarboxylase activity"/>
    <property type="evidence" value="ECO:0007669"/>
    <property type="project" value="UniProtKB-EC"/>
</dbReference>
<gene>
    <name evidence="1" type="primary">pht5_16</name>
    <name evidence="1" type="ORF">PIGHUM_03025</name>
</gene>
<organism evidence="1 2">
    <name type="scientific">Pigmentiphaga humi</name>
    <dbReference type="NCBI Taxonomy" id="2478468"/>
    <lineage>
        <taxon>Bacteria</taxon>
        <taxon>Pseudomonadati</taxon>
        <taxon>Pseudomonadota</taxon>
        <taxon>Betaproteobacteria</taxon>
        <taxon>Burkholderiales</taxon>
        <taxon>Alcaligenaceae</taxon>
        <taxon>Pigmentiphaga</taxon>
    </lineage>
</organism>
<dbReference type="EMBL" id="UWPJ01000023">
    <property type="protein sequence ID" value="VCU70945.1"/>
    <property type="molecule type" value="Genomic_DNA"/>
</dbReference>
<sequence>MNAAATAGRPIVTVNLGDYPATRAWKSGQLDSDLIDVRFSGLRAVWDEFAAMMRTQKYDCSEMSLVSYLQARALDQPFVLLPVVVTGKMQHGYIGYDAQRGPLRPKDLEGRRVGVRSHPQTTGTWARSILQNEHGVDLDGIQWICVEDPHVEGSSVPPNVGYDHSGRTMLQILLAGDVDAAVLGPDMHRDPRVQPVIADADQAAARWLDRHGIVQIIHMPVVTQALARARPDIVRELFRLYMASRAAAPEQERTAFAPHPAGVEPLRRGLQCMIDVCCEQNLLARRLTVDELFDDTTRRLGAVA</sequence>
<dbReference type="Gene3D" id="3.40.190.10">
    <property type="entry name" value="Periplasmic binding protein-like II"/>
    <property type="match status" value="1"/>
</dbReference>
<name>A0A3P4B6Z8_9BURK</name>
<protein>
    <submittedName>
        <fullName evidence="1">4,5-dihydroxyphthalate decarboxylase</fullName>
        <ecNumber evidence="1">4.1.1.55</ecNumber>
    </submittedName>
</protein>
<reference evidence="1 2" key="1">
    <citation type="submission" date="2018-10" db="EMBL/GenBank/DDBJ databases">
        <authorList>
            <person name="Criscuolo A."/>
        </authorList>
    </citation>
    <scope>NUCLEOTIDE SEQUENCE [LARGE SCALE GENOMIC DNA]</scope>
    <source>
        <strain evidence="1">DnA1</strain>
    </source>
</reference>
<dbReference type="RefSeq" id="WP_124080402.1">
    <property type="nucleotide sequence ID" value="NZ_UWPJ01000023.1"/>
</dbReference>
<dbReference type="EC" id="4.1.1.55" evidence="1"/>
<evidence type="ECO:0000313" key="1">
    <source>
        <dbReference type="EMBL" id="VCU70945.1"/>
    </source>
</evidence>
<dbReference type="Proteomes" id="UP000277294">
    <property type="component" value="Unassembled WGS sequence"/>
</dbReference>
<dbReference type="AlphaFoldDB" id="A0A3P4B6Z8"/>
<dbReference type="SUPFAM" id="SSF53850">
    <property type="entry name" value="Periplasmic binding protein-like II"/>
    <property type="match status" value="1"/>
</dbReference>
<keyword evidence="1" id="KW-0456">Lyase</keyword>
<dbReference type="OrthoDB" id="8689594at2"/>